<dbReference type="STRING" id="400682.A0A1X7UDC3"/>
<evidence type="ECO:0000259" key="1">
    <source>
        <dbReference type="Pfam" id="PF13843"/>
    </source>
</evidence>
<dbReference type="PANTHER" id="PTHR46599">
    <property type="entry name" value="PIGGYBAC TRANSPOSABLE ELEMENT-DERIVED PROTEIN 4"/>
    <property type="match status" value="1"/>
</dbReference>
<accession>A0A1X7UDC3</accession>
<dbReference type="InterPro" id="IPR029526">
    <property type="entry name" value="PGBD"/>
</dbReference>
<feature type="domain" description="PiggyBac transposable element-derived protein" evidence="1">
    <location>
        <begin position="2"/>
        <end position="104"/>
    </location>
</feature>
<dbReference type="PANTHER" id="PTHR46599:SF2">
    <property type="entry name" value="PIGGYBAC TRANSPOSABLE ELEMENT-DERIVED PROTEIN 4-LIKE"/>
    <property type="match status" value="1"/>
</dbReference>
<dbReference type="AlphaFoldDB" id="A0A1X7UDC3"/>
<dbReference type="OrthoDB" id="5985989at2759"/>
<dbReference type="EnsemblMetazoa" id="Aqu2.1.25478_001">
    <property type="protein sequence ID" value="Aqu2.1.25478_001"/>
    <property type="gene ID" value="Aqu2.1.25478"/>
</dbReference>
<reference evidence="2" key="1">
    <citation type="submission" date="2017-05" db="UniProtKB">
        <authorList>
            <consortium name="EnsemblMetazoa"/>
        </authorList>
    </citation>
    <scope>IDENTIFICATION</scope>
</reference>
<dbReference type="Pfam" id="PF13843">
    <property type="entry name" value="DDE_Tnp_1_7"/>
    <property type="match status" value="1"/>
</dbReference>
<protein>
    <recommendedName>
        <fullName evidence="1">PiggyBac transposable element-derived protein domain-containing protein</fullName>
    </recommendedName>
</protein>
<name>A0A1X7UDC3_AMPQE</name>
<dbReference type="InParanoid" id="A0A1X7UDC3"/>
<organism evidence="2">
    <name type="scientific">Amphimedon queenslandica</name>
    <name type="common">Sponge</name>
    <dbReference type="NCBI Taxonomy" id="400682"/>
    <lineage>
        <taxon>Eukaryota</taxon>
        <taxon>Metazoa</taxon>
        <taxon>Porifera</taxon>
        <taxon>Demospongiae</taxon>
        <taxon>Heteroscleromorpha</taxon>
        <taxon>Haplosclerida</taxon>
        <taxon>Niphatidae</taxon>
        <taxon>Amphimedon</taxon>
    </lineage>
</organism>
<evidence type="ECO:0000313" key="2">
    <source>
        <dbReference type="EnsemblMetazoa" id="Aqu2.1.25478_001"/>
    </source>
</evidence>
<proteinExistence type="predicted"/>
<sequence length="127" mass="14202">MDEALVLYKGWSSLKQYMPTKPVRRGLKVWIRADAVSSYVSQFQVHVGKDGSAEMGLGAQVIKKLTRTYVKKKYHVFCDFFLSVNLSHSDGVIGVYATGTIRADILSVYGRTASQSQHVVHTVNQHL</sequence>
<dbReference type="OMA" id="GRHTANQ"/>